<keyword evidence="6" id="KW-1185">Reference proteome</keyword>
<gene>
    <name evidence="5" type="ORF">CONPUDRAFT_63014</name>
</gene>
<feature type="repeat" description="WD" evidence="3">
    <location>
        <begin position="192"/>
        <end position="233"/>
    </location>
</feature>
<dbReference type="SMART" id="SM00320">
    <property type="entry name" value="WD40"/>
    <property type="match status" value="12"/>
</dbReference>
<feature type="repeat" description="WD" evidence="3">
    <location>
        <begin position="285"/>
        <end position="317"/>
    </location>
</feature>
<dbReference type="CDD" id="cd00200">
    <property type="entry name" value="WD40"/>
    <property type="match status" value="1"/>
</dbReference>
<dbReference type="OrthoDB" id="674604at2759"/>
<dbReference type="PANTHER" id="PTHR44129">
    <property type="entry name" value="WD REPEAT-CONTAINING PROTEIN POP1"/>
    <property type="match status" value="1"/>
</dbReference>
<dbReference type="Proteomes" id="UP000053558">
    <property type="component" value="Unassembled WGS sequence"/>
</dbReference>
<organism evidence="5 6">
    <name type="scientific">Coniophora puteana (strain RWD-64-598)</name>
    <name type="common">Brown rot fungus</name>
    <dbReference type="NCBI Taxonomy" id="741705"/>
    <lineage>
        <taxon>Eukaryota</taxon>
        <taxon>Fungi</taxon>
        <taxon>Dikarya</taxon>
        <taxon>Basidiomycota</taxon>
        <taxon>Agaricomycotina</taxon>
        <taxon>Agaricomycetes</taxon>
        <taxon>Agaricomycetidae</taxon>
        <taxon>Boletales</taxon>
        <taxon>Coniophorineae</taxon>
        <taxon>Coniophoraceae</taxon>
        <taxon>Coniophora</taxon>
    </lineage>
</organism>
<accession>A0A5M3MDM1</accession>
<feature type="compositionally biased region" description="Polar residues" evidence="4">
    <location>
        <begin position="1"/>
        <end position="11"/>
    </location>
</feature>
<dbReference type="InterPro" id="IPR036322">
    <property type="entry name" value="WD40_repeat_dom_sf"/>
</dbReference>
<sequence length="578" mass="62675">MPSATHSTPDTLSDADDAPRPFAGHTERITAIEYSPDGHLLATASEDATIRLWDPLTGQQLQKLDTPGEATSLAFHPTGRQLATICENDSTVLVWNVTEGGSGVLHGPLRGHLWGARLLCFSRDGEWLVDVSGADTVCVWDTSTGKLALGHTKAVTAIEYSPDGRLIATASEDTTVCLWDPFTGQQLQKVDTHRHTKEITAIKYSPDGRLIATASEDATVRLWDSMTGQQLQKLYTPSGAEITAIEYSPDGRLIATASEDATVRLWDPTTGQHLQNINTPCGAKSLAFSPSGKQLAAVCEDTTVLIWRVDDGKILHSSLRGHLWRTGILCFSRDGGWLIDVSKANAVCVWDTSTGNMVVDGPPRPFAGHTNKITAIEYSPDGQLIATASEDATVRLWYSRTGQLLQKIETHLPAHSLTFSPSGSQLATICANGAAADPPVANLWEAYGGKVLQGPLRGHLWGTSFLCFSRDGRWLIDVSRANTVSIWDTSTGNMVLGPLRQPPNLGIKTTHRITSATCSPLKDRVACADDAGHIHVWDVDTEQVLLSSVCVSLVSCIFRQVDRDLSPHSFQTRHRPNR</sequence>
<dbReference type="InterPro" id="IPR020472">
    <property type="entry name" value="WD40_PAC1"/>
</dbReference>
<feature type="repeat" description="WD" evidence="3">
    <location>
        <begin position="235"/>
        <end position="276"/>
    </location>
</feature>
<dbReference type="EMBL" id="JH711584">
    <property type="protein sequence ID" value="EIW77362.1"/>
    <property type="molecule type" value="Genomic_DNA"/>
</dbReference>
<feature type="repeat" description="WD" evidence="3">
    <location>
        <begin position="148"/>
        <end position="189"/>
    </location>
</feature>
<dbReference type="SUPFAM" id="SSF50978">
    <property type="entry name" value="WD40 repeat-like"/>
    <property type="match status" value="2"/>
</dbReference>
<dbReference type="PRINTS" id="PR00320">
    <property type="entry name" value="GPROTEINBRPT"/>
</dbReference>
<evidence type="ECO:0000256" key="1">
    <source>
        <dbReference type="ARBA" id="ARBA00022574"/>
    </source>
</evidence>
<dbReference type="GeneID" id="19208272"/>
<evidence type="ECO:0000313" key="6">
    <source>
        <dbReference type="Proteomes" id="UP000053558"/>
    </source>
</evidence>
<feature type="repeat" description="WD" evidence="3">
    <location>
        <begin position="22"/>
        <end position="63"/>
    </location>
</feature>
<reference evidence="6" key="1">
    <citation type="journal article" date="2012" name="Science">
        <title>The Paleozoic origin of enzymatic lignin decomposition reconstructed from 31 fungal genomes.</title>
        <authorList>
            <person name="Floudas D."/>
            <person name="Binder M."/>
            <person name="Riley R."/>
            <person name="Barry K."/>
            <person name="Blanchette R.A."/>
            <person name="Henrissat B."/>
            <person name="Martinez A.T."/>
            <person name="Otillar R."/>
            <person name="Spatafora J.W."/>
            <person name="Yadav J.S."/>
            <person name="Aerts A."/>
            <person name="Benoit I."/>
            <person name="Boyd A."/>
            <person name="Carlson A."/>
            <person name="Copeland A."/>
            <person name="Coutinho P.M."/>
            <person name="de Vries R.P."/>
            <person name="Ferreira P."/>
            <person name="Findley K."/>
            <person name="Foster B."/>
            <person name="Gaskell J."/>
            <person name="Glotzer D."/>
            <person name="Gorecki P."/>
            <person name="Heitman J."/>
            <person name="Hesse C."/>
            <person name="Hori C."/>
            <person name="Igarashi K."/>
            <person name="Jurgens J.A."/>
            <person name="Kallen N."/>
            <person name="Kersten P."/>
            <person name="Kohler A."/>
            <person name="Kuees U."/>
            <person name="Kumar T.K.A."/>
            <person name="Kuo A."/>
            <person name="LaButti K."/>
            <person name="Larrondo L.F."/>
            <person name="Lindquist E."/>
            <person name="Ling A."/>
            <person name="Lombard V."/>
            <person name="Lucas S."/>
            <person name="Lundell T."/>
            <person name="Martin R."/>
            <person name="McLaughlin D.J."/>
            <person name="Morgenstern I."/>
            <person name="Morin E."/>
            <person name="Murat C."/>
            <person name="Nagy L.G."/>
            <person name="Nolan M."/>
            <person name="Ohm R.A."/>
            <person name="Patyshakuliyeva A."/>
            <person name="Rokas A."/>
            <person name="Ruiz-Duenas F.J."/>
            <person name="Sabat G."/>
            <person name="Salamov A."/>
            <person name="Samejima M."/>
            <person name="Schmutz J."/>
            <person name="Slot J.C."/>
            <person name="St John F."/>
            <person name="Stenlid J."/>
            <person name="Sun H."/>
            <person name="Sun S."/>
            <person name="Syed K."/>
            <person name="Tsang A."/>
            <person name="Wiebenga A."/>
            <person name="Young D."/>
            <person name="Pisabarro A."/>
            <person name="Eastwood D.C."/>
            <person name="Martin F."/>
            <person name="Cullen D."/>
            <person name="Grigoriev I.V."/>
            <person name="Hibbett D.S."/>
        </authorList>
    </citation>
    <scope>NUCLEOTIDE SEQUENCE [LARGE SCALE GENOMIC DNA]</scope>
    <source>
        <strain evidence="6">RWD-64-598 SS2</strain>
    </source>
</reference>
<evidence type="ECO:0000256" key="2">
    <source>
        <dbReference type="ARBA" id="ARBA00022737"/>
    </source>
</evidence>
<proteinExistence type="predicted"/>
<dbReference type="InterPro" id="IPR015943">
    <property type="entry name" value="WD40/YVTN_repeat-like_dom_sf"/>
</dbReference>
<keyword evidence="1 3" id="KW-0853">WD repeat</keyword>
<protein>
    <submittedName>
        <fullName evidence="5">WD40 repeat-like protein</fullName>
    </submittedName>
</protein>
<evidence type="ECO:0000313" key="5">
    <source>
        <dbReference type="EMBL" id="EIW77362.1"/>
    </source>
</evidence>
<dbReference type="Pfam" id="PF00400">
    <property type="entry name" value="WD40"/>
    <property type="match status" value="8"/>
</dbReference>
<dbReference type="InterPro" id="IPR001680">
    <property type="entry name" value="WD40_rpt"/>
</dbReference>
<feature type="region of interest" description="Disordered" evidence="4">
    <location>
        <begin position="1"/>
        <end position="22"/>
    </location>
</feature>
<evidence type="ECO:0000256" key="3">
    <source>
        <dbReference type="PROSITE-ProRule" id="PRU00221"/>
    </source>
</evidence>
<dbReference type="InterPro" id="IPR050349">
    <property type="entry name" value="WD_LIS1/nudF_dynein_reg"/>
</dbReference>
<evidence type="ECO:0000256" key="4">
    <source>
        <dbReference type="SAM" id="MobiDB-lite"/>
    </source>
</evidence>
<dbReference type="Gene3D" id="2.130.10.10">
    <property type="entry name" value="YVTN repeat-like/Quinoprotein amine dehydrogenase"/>
    <property type="match status" value="5"/>
</dbReference>
<dbReference type="OMA" id="CARTAKI"/>
<dbReference type="AlphaFoldDB" id="A0A5M3MDM1"/>
<name>A0A5M3MDM1_CONPW</name>
<keyword evidence="2" id="KW-0677">Repeat</keyword>
<dbReference type="PROSITE" id="PS50082">
    <property type="entry name" value="WD_REPEATS_2"/>
    <property type="match status" value="7"/>
</dbReference>
<feature type="repeat" description="WD" evidence="3">
    <location>
        <begin position="366"/>
        <end position="407"/>
    </location>
</feature>
<comment type="caution">
    <text evidence="5">The sequence shown here is derived from an EMBL/GenBank/DDBJ whole genome shotgun (WGS) entry which is preliminary data.</text>
</comment>
<dbReference type="KEGG" id="cput:CONPUDRAFT_63014"/>
<dbReference type="RefSeq" id="XP_007772411.1">
    <property type="nucleotide sequence ID" value="XM_007774221.1"/>
</dbReference>
<feature type="repeat" description="WD" evidence="3">
    <location>
        <begin position="456"/>
        <end position="497"/>
    </location>
</feature>
<dbReference type="PROSITE" id="PS50294">
    <property type="entry name" value="WD_REPEATS_REGION"/>
    <property type="match status" value="5"/>
</dbReference>